<protein>
    <recommendedName>
        <fullName evidence="3">Type II toxin-antitoxin system RelE/ParE family toxin</fullName>
    </recommendedName>
</protein>
<dbReference type="InterPro" id="IPR035093">
    <property type="entry name" value="RelE/ParE_toxin_dom_sf"/>
</dbReference>
<evidence type="ECO:0000313" key="1">
    <source>
        <dbReference type="EMBL" id="RJF66788.1"/>
    </source>
</evidence>
<dbReference type="EMBL" id="QYYD01000035">
    <property type="protein sequence ID" value="RJF66788.1"/>
    <property type="molecule type" value="Genomic_DNA"/>
</dbReference>
<name>A0A418UXX1_RHOPL</name>
<evidence type="ECO:0008006" key="3">
    <source>
        <dbReference type="Google" id="ProtNLM"/>
    </source>
</evidence>
<proteinExistence type="predicted"/>
<dbReference type="Proteomes" id="UP000285523">
    <property type="component" value="Unassembled WGS sequence"/>
</dbReference>
<reference evidence="1 2" key="1">
    <citation type="submission" date="2018-09" db="EMBL/GenBank/DDBJ databases">
        <title>Draft genome sequence of Rhodopseudomonas palustris 2.1.18.</title>
        <authorList>
            <person name="Robertson S.L."/>
            <person name="Meyer T.E."/>
            <person name="Kyndt J.A."/>
        </authorList>
    </citation>
    <scope>NUCLEOTIDE SEQUENCE [LARGE SCALE GENOMIC DNA]</scope>
    <source>
        <strain evidence="1 2">2.1.18</strain>
    </source>
</reference>
<dbReference type="AlphaFoldDB" id="A0A418UXX1"/>
<evidence type="ECO:0000313" key="2">
    <source>
        <dbReference type="Proteomes" id="UP000285523"/>
    </source>
</evidence>
<sequence>MRHLASSKFWTAYRALPPAIRDLADKNFALLKADPHHPSPHLKKVGGLFSARIGLGYRALAVPVEDGLLWFWIGSHADYDAMLR</sequence>
<organism evidence="1 2">
    <name type="scientific">Rhodopseudomonas palustris</name>
    <dbReference type="NCBI Taxonomy" id="1076"/>
    <lineage>
        <taxon>Bacteria</taxon>
        <taxon>Pseudomonadati</taxon>
        <taxon>Pseudomonadota</taxon>
        <taxon>Alphaproteobacteria</taxon>
        <taxon>Hyphomicrobiales</taxon>
        <taxon>Nitrobacteraceae</taxon>
        <taxon>Rhodopseudomonas</taxon>
    </lineage>
</organism>
<dbReference type="OrthoDB" id="129742at2"/>
<dbReference type="SUPFAM" id="SSF143011">
    <property type="entry name" value="RelE-like"/>
    <property type="match status" value="1"/>
</dbReference>
<dbReference type="RefSeq" id="WP_119859054.1">
    <property type="nucleotide sequence ID" value="NZ_QYYD01000035.1"/>
</dbReference>
<gene>
    <name evidence="1" type="ORF">D4Q52_23770</name>
</gene>
<comment type="caution">
    <text evidence="1">The sequence shown here is derived from an EMBL/GenBank/DDBJ whole genome shotgun (WGS) entry which is preliminary data.</text>
</comment>
<accession>A0A418UXX1</accession>